<dbReference type="RefSeq" id="WP_102811694.1">
    <property type="nucleotide sequence ID" value="NZ_JAMYGX010000001.1"/>
</dbReference>
<protein>
    <submittedName>
        <fullName evidence="2">ATP-binding protein</fullName>
    </submittedName>
</protein>
<keyword evidence="2" id="KW-0067">ATP-binding</keyword>
<dbReference type="InterPro" id="IPR019734">
    <property type="entry name" value="TPR_rpt"/>
</dbReference>
<dbReference type="EMBL" id="KY454638">
    <property type="protein sequence ID" value="AVE25569.1"/>
    <property type="molecule type" value="Genomic_DNA"/>
</dbReference>
<dbReference type="Gene3D" id="3.40.50.300">
    <property type="entry name" value="P-loop containing nucleotide triphosphate hydrolases"/>
    <property type="match status" value="1"/>
</dbReference>
<dbReference type="SUPFAM" id="SSF48452">
    <property type="entry name" value="TPR-like"/>
    <property type="match status" value="1"/>
</dbReference>
<evidence type="ECO:0000313" key="2">
    <source>
        <dbReference type="EMBL" id="AVE25569.1"/>
    </source>
</evidence>
<organism evidence="2">
    <name type="scientific">Klebsiella pneumoniae</name>
    <dbReference type="NCBI Taxonomy" id="573"/>
    <lineage>
        <taxon>Bacteria</taxon>
        <taxon>Pseudomonadati</taxon>
        <taxon>Pseudomonadota</taxon>
        <taxon>Gammaproteobacteria</taxon>
        <taxon>Enterobacterales</taxon>
        <taxon>Enterobacteriaceae</taxon>
        <taxon>Klebsiella/Raoultella group</taxon>
        <taxon>Klebsiella</taxon>
        <taxon>Klebsiella pneumoniae complex</taxon>
    </lineage>
</organism>
<dbReference type="SUPFAM" id="SSF52540">
    <property type="entry name" value="P-loop containing nucleoside triphosphate hydrolases"/>
    <property type="match status" value="1"/>
</dbReference>
<sequence>MKEIYQKAKKHAETMDVADKFLCLTNILRSLLQTISISALELSKSETSTDQIDISGLVDRFKKPTDGMPIDIIDKLTPHLRSHYDKSIFPGWYEKDKTSGKSLSMLLQDWVIFRNKKPGHGVLDKKSMQEWAVRTDDLIETCLKNFSAVIPKNHNNTLFIDIPSGKLKINFPLIFQGEAIAISEVTQRQGNWKLQLQPLNYESSELKTVSLDEENIFNSFNEARNENHKIVEVECAGKEFIIEHNIPIRQTETFEGRQKEVQLLVDWLNDDDSRRCLIYGDGGYGKTTLVLEAMNRLLEGDLKITKDLPSLICFYTAKMTKWTENGLERFSTVQPVMDECIREIIKFYSPTLDRQWYTANGLSLIDKAVQFLAEKKITRNDLLLIIDNSETLSDSPQKNAELTEFLKQAGKKIGRLIITSRRQESVEVEHILVEGLNESDSVKLLNRLAEIYNALPIVQAGDSKLRATANKLMNKPLLLEALVVYISRSRISIDSAVENIFRKSNDDLLEFLYEDAWDRLNDVQRKLFYIIVSLTSPLNSTAISRACQLVEIQHINFLDSLKETHFASTLDYGSHYELELVELAKRFFEKKLSELDESQKREVIELSNNVDKYTHERIKIEKEYKEDRVSEAFRSEFSKVAKVAVDNNDFPKALEYYKLAVEDDPFNSALHDRFSWFLSNKINDLPLALEMALRAVELNETNCDALVNIALIYYRQANITSGDEYIDKAESRGRAKSFCCLRKAIARYHFTFNEMNIEEKKLTLDDSDRFLKLAERFFTPEIPYAAKTKKSIDKFKQLIIKRRLTLKKQMIQI</sequence>
<proteinExistence type="predicted"/>
<dbReference type="Gene3D" id="1.25.40.10">
    <property type="entry name" value="Tetratricopeptide repeat domain"/>
    <property type="match status" value="1"/>
</dbReference>
<dbReference type="AlphaFoldDB" id="A0A2L1KSU1"/>
<gene>
    <name evidence="2" type="ORF">ICEKp14_0044</name>
</gene>
<evidence type="ECO:0000256" key="1">
    <source>
        <dbReference type="PROSITE-ProRule" id="PRU00339"/>
    </source>
</evidence>
<keyword evidence="2" id="KW-0547">Nucleotide-binding</keyword>
<dbReference type="PROSITE" id="PS50005">
    <property type="entry name" value="TPR"/>
    <property type="match status" value="1"/>
</dbReference>
<dbReference type="InterPro" id="IPR011990">
    <property type="entry name" value="TPR-like_helical_dom_sf"/>
</dbReference>
<dbReference type="GO" id="GO:0005524">
    <property type="term" value="F:ATP binding"/>
    <property type="evidence" value="ECO:0007669"/>
    <property type="project" value="UniProtKB-KW"/>
</dbReference>
<reference evidence="2" key="1">
    <citation type="submission" date="2016-12" db="EMBL/GenBank/DDBJ databases">
        <title>Frequent emergence of pathogenic lineages of Klebsiella pneumoniae via mobilisation of yersiniabactin and colibactin.</title>
        <authorList>
            <person name="Lam M.M.C."/>
            <person name="Wick R.R."/>
            <person name="Wyres K.L."/>
            <person name="Gorrie C."/>
            <person name="Judd L."/>
            <person name="Jenney A."/>
            <person name="Holt K.E."/>
        </authorList>
    </citation>
    <scope>NUCLEOTIDE SEQUENCE</scope>
    <source>
        <strain evidence="2">16852116</strain>
    </source>
</reference>
<name>A0A2L1KSU1_KLEPN</name>
<accession>A0A2L1KSU1</accession>
<keyword evidence="1" id="KW-0802">TPR repeat</keyword>
<feature type="repeat" description="TPR" evidence="1">
    <location>
        <begin position="634"/>
        <end position="667"/>
    </location>
</feature>
<dbReference type="InterPro" id="IPR027417">
    <property type="entry name" value="P-loop_NTPase"/>
</dbReference>